<sequence>MKHKTFKQAFMQLFMLVALGFTVFGFTANLGLDSYEIYLNNKLILKQYVNQPLSLRKLQLEKANANDQLRINYTHCHGNGVGTDRSIAIKDERGNTLKKWDFADGKGANTNMIIAVGELSRLEREHANQDLSLHYASRELPKGEVLAFLRME</sequence>
<protein>
    <submittedName>
        <fullName evidence="1">Uncharacterized protein</fullName>
    </submittedName>
</protein>
<dbReference type="OrthoDB" id="825403at2"/>
<organism evidence="1 2">
    <name type="scientific">Parapedobacter indicus</name>
    <dbReference type="NCBI Taxonomy" id="1477437"/>
    <lineage>
        <taxon>Bacteria</taxon>
        <taxon>Pseudomonadati</taxon>
        <taxon>Bacteroidota</taxon>
        <taxon>Sphingobacteriia</taxon>
        <taxon>Sphingobacteriales</taxon>
        <taxon>Sphingobacteriaceae</taxon>
        <taxon>Parapedobacter</taxon>
    </lineage>
</organism>
<reference evidence="1 2" key="1">
    <citation type="submission" date="2016-10" db="EMBL/GenBank/DDBJ databases">
        <authorList>
            <person name="de Groot N.N."/>
        </authorList>
    </citation>
    <scope>NUCLEOTIDE SEQUENCE [LARGE SCALE GENOMIC DNA]</scope>
    <source>
        <strain evidence="1 2">RK1</strain>
    </source>
</reference>
<dbReference type="STRING" id="1477437.SAMN05444682_11273"/>
<dbReference type="EMBL" id="FOQO01000012">
    <property type="protein sequence ID" value="SFJ67242.1"/>
    <property type="molecule type" value="Genomic_DNA"/>
</dbReference>
<evidence type="ECO:0000313" key="2">
    <source>
        <dbReference type="Proteomes" id="UP000198670"/>
    </source>
</evidence>
<evidence type="ECO:0000313" key="1">
    <source>
        <dbReference type="EMBL" id="SFJ67242.1"/>
    </source>
</evidence>
<name>A0A1I3T9R0_9SPHI</name>
<keyword evidence="2" id="KW-1185">Reference proteome</keyword>
<proteinExistence type="predicted"/>
<gene>
    <name evidence="1" type="ORF">SAMN05444682_11273</name>
</gene>
<accession>A0A1I3T9R0</accession>
<dbReference type="RefSeq" id="WP_090630651.1">
    <property type="nucleotide sequence ID" value="NZ_FOQO01000012.1"/>
</dbReference>
<dbReference type="AlphaFoldDB" id="A0A1I3T9R0"/>
<dbReference type="Proteomes" id="UP000198670">
    <property type="component" value="Unassembled WGS sequence"/>
</dbReference>